<evidence type="ECO:0000259" key="4">
    <source>
        <dbReference type="PROSITE" id="PS50111"/>
    </source>
</evidence>
<evidence type="ECO:0000313" key="8">
    <source>
        <dbReference type="Proteomes" id="UP000185487"/>
    </source>
</evidence>
<dbReference type="EMBL" id="CP015367">
    <property type="protein sequence ID" value="APT29406.1"/>
    <property type="molecule type" value="Genomic_DNA"/>
</dbReference>
<dbReference type="InterPro" id="IPR004090">
    <property type="entry name" value="Chemotax_Me-accpt_rcpt"/>
</dbReference>
<dbReference type="Proteomes" id="UP000185487">
    <property type="component" value="Chromosome"/>
</dbReference>
<evidence type="ECO:0000256" key="2">
    <source>
        <dbReference type="ARBA" id="ARBA00029447"/>
    </source>
</evidence>
<gene>
    <name evidence="6" type="ORF">MCBMB27_00115</name>
    <name evidence="7" type="ORF">SAMN05192567_108221</name>
</gene>
<dbReference type="PROSITE" id="PS50111">
    <property type="entry name" value="CHEMOTAXIS_TRANSDUC_2"/>
    <property type="match status" value="1"/>
</dbReference>
<dbReference type="SUPFAM" id="SSF58104">
    <property type="entry name" value="Methyl-accepting chemotaxis protein (MCP) signaling domain"/>
    <property type="match status" value="1"/>
</dbReference>
<dbReference type="Pfam" id="PF00015">
    <property type="entry name" value="MCPsignal"/>
    <property type="match status" value="1"/>
</dbReference>
<reference evidence="6 8" key="1">
    <citation type="submission" date="2016-04" db="EMBL/GenBank/DDBJ databases">
        <title>Complete genome sequencing and analysis of CBMB27, Methylobacterium phyllosphaerae isolated from leaf tissues of rice (Oryza sativa L.).</title>
        <authorList>
            <person name="Lee Y."/>
            <person name="Hwangbo K."/>
            <person name="Chung H."/>
            <person name="Yoo J."/>
            <person name="Kim K.Y."/>
            <person name="Sa T.M."/>
            <person name="Um Y."/>
            <person name="Madhaiyan M."/>
        </authorList>
    </citation>
    <scope>NUCLEOTIDE SEQUENCE [LARGE SCALE GENOMIC DNA]</scope>
    <source>
        <strain evidence="6 8">CBMB27</strain>
    </source>
</reference>
<evidence type="ECO:0000313" key="9">
    <source>
        <dbReference type="Proteomes" id="UP000199140"/>
    </source>
</evidence>
<evidence type="ECO:0000259" key="5">
    <source>
        <dbReference type="PROSITE" id="PS50113"/>
    </source>
</evidence>
<dbReference type="PANTHER" id="PTHR32089:SF112">
    <property type="entry name" value="LYSOZYME-LIKE PROTEIN-RELATED"/>
    <property type="match status" value="1"/>
</dbReference>
<dbReference type="KEGG" id="mphy:MCBMB27_00115"/>
<dbReference type="PRINTS" id="PR00260">
    <property type="entry name" value="CHEMTRNSDUCR"/>
</dbReference>
<dbReference type="EMBL" id="FOPK01000008">
    <property type="protein sequence ID" value="SFG83078.1"/>
    <property type="molecule type" value="Genomic_DNA"/>
</dbReference>
<accession>A0AAE8HRA3</accession>
<dbReference type="Proteomes" id="UP000199140">
    <property type="component" value="Unassembled WGS sequence"/>
</dbReference>
<evidence type="ECO:0000313" key="7">
    <source>
        <dbReference type="EMBL" id="SFG83078.1"/>
    </source>
</evidence>
<keyword evidence="8" id="KW-1185">Reference proteome</keyword>
<dbReference type="PROSITE" id="PS50113">
    <property type="entry name" value="PAC"/>
    <property type="match status" value="1"/>
</dbReference>
<dbReference type="InterPro" id="IPR001610">
    <property type="entry name" value="PAC"/>
</dbReference>
<dbReference type="Gene3D" id="1.10.287.950">
    <property type="entry name" value="Methyl-accepting chemotaxis protein"/>
    <property type="match status" value="1"/>
</dbReference>
<name>A0AAE8HRA3_9HYPH</name>
<keyword evidence="1 3" id="KW-0807">Transducer</keyword>
<dbReference type="InterPro" id="IPR013655">
    <property type="entry name" value="PAS_fold_3"/>
</dbReference>
<comment type="similarity">
    <text evidence="2">Belongs to the methyl-accepting chemotaxis (MCP) protein family.</text>
</comment>
<protein>
    <submittedName>
        <fullName evidence="6">Methyl-accepting chemotaxis AlkN</fullName>
    </submittedName>
    <submittedName>
        <fullName evidence="7">Methyl-accepting chemotaxis sensory transducer with Pas/Pac sensor</fullName>
    </submittedName>
</protein>
<dbReference type="PANTHER" id="PTHR32089">
    <property type="entry name" value="METHYL-ACCEPTING CHEMOTAXIS PROTEIN MCPB"/>
    <property type="match status" value="1"/>
</dbReference>
<dbReference type="InterPro" id="IPR000700">
    <property type="entry name" value="PAS-assoc_C"/>
</dbReference>
<dbReference type="AlphaFoldDB" id="A0AAE8HRA3"/>
<dbReference type="GO" id="GO:0006935">
    <property type="term" value="P:chemotaxis"/>
    <property type="evidence" value="ECO:0007669"/>
    <property type="project" value="InterPro"/>
</dbReference>
<dbReference type="InterPro" id="IPR000014">
    <property type="entry name" value="PAS"/>
</dbReference>
<proteinExistence type="inferred from homology"/>
<evidence type="ECO:0000256" key="3">
    <source>
        <dbReference type="PROSITE-ProRule" id="PRU00284"/>
    </source>
</evidence>
<feature type="domain" description="PAC" evidence="5">
    <location>
        <begin position="94"/>
        <end position="146"/>
    </location>
</feature>
<dbReference type="InterPro" id="IPR004089">
    <property type="entry name" value="MCPsignal_dom"/>
</dbReference>
<dbReference type="Pfam" id="PF08447">
    <property type="entry name" value="PAS_3"/>
    <property type="match status" value="1"/>
</dbReference>
<dbReference type="SUPFAM" id="SSF55785">
    <property type="entry name" value="PYP-like sensor domain (PAS domain)"/>
    <property type="match status" value="1"/>
</dbReference>
<reference evidence="7 9" key="2">
    <citation type="submission" date="2016-10" db="EMBL/GenBank/DDBJ databases">
        <authorList>
            <person name="Varghese N."/>
            <person name="Submissions S."/>
        </authorList>
    </citation>
    <scope>NUCLEOTIDE SEQUENCE [LARGE SCALE GENOMIC DNA]</scope>
    <source>
        <strain evidence="7 9">CBMB27</strain>
    </source>
</reference>
<dbReference type="GO" id="GO:0004888">
    <property type="term" value="F:transmembrane signaling receptor activity"/>
    <property type="evidence" value="ECO:0007669"/>
    <property type="project" value="InterPro"/>
</dbReference>
<dbReference type="GO" id="GO:0016020">
    <property type="term" value="C:membrane"/>
    <property type="evidence" value="ECO:0007669"/>
    <property type="project" value="InterPro"/>
</dbReference>
<dbReference type="NCBIfam" id="TIGR00229">
    <property type="entry name" value="sensory_box"/>
    <property type="match status" value="1"/>
</dbReference>
<feature type="domain" description="Methyl-accepting transducer" evidence="4">
    <location>
        <begin position="266"/>
        <end position="484"/>
    </location>
</feature>
<sequence>MRYPRARNASVEVFNRTTFNEAQAKIDALDRSLAIIEFSMDGNVVHANKNFLKLMKYDLPDIQNRHHRLFVDRAYAETAEYTEFWDKLKVGQYVTGEFLRLDKDGNSVWLEATYNPVLDARGRPVKVVKFASDISAKKKEINRLLTMIDNVPVAVMTADLKNDFKIDYMNATSRRTLGTIDHHLPVKVDDMLGRSFDIFHKNPSHQRTMLADASRLPHSTKIKVGPETLNLRVTAVNDEKGQYLGPMLTWAVVTAQVNMETDVKRVVEAVGSAIQEMQNSAEGLMQSAESARHKASSVAANSEQMNGAIQEISGQVGRVSERAQQIAAQAGTTDATMRQLAENARKVDAVVSMIKSIADQTNLLALNATIEAARAGAAGRGFAVVASEVKALAEQTAKATGEITQQVSAIQSATGEAVGAIEMITAAVGELSKLTLAMASAVEEQAVSTHEMAGNIGGVSEAANATGQLARAVQDVAESLAGHSASLSDSVTRFMKTA</sequence>
<dbReference type="Gene3D" id="3.30.450.20">
    <property type="entry name" value="PAS domain"/>
    <property type="match status" value="2"/>
</dbReference>
<organism evidence="7 9">
    <name type="scientific">Methylobacterium phyllosphaerae</name>
    <dbReference type="NCBI Taxonomy" id="418223"/>
    <lineage>
        <taxon>Bacteria</taxon>
        <taxon>Pseudomonadati</taxon>
        <taxon>Pseudomonadota</taxon>
        <taxon>Alphaproteobacteria</taxon>
        <taxon>Hyphomicrobiales</taxon>
        <taxon>Methylobacteriaceae</taxon>
        <taxon>Methylobacterium</taxon>
    </lineage>
</organism>
<dbReference type="SMART" id="SM00086">
    <property type="entry name" value="PAC"/>
    <property type="match status" value="1"/>
</dbReference>
<dbReference type="GO" id="GO:0007165">
    <property type="term" value="P:signal transduction"/>
    <property type="evidence" value="ECO:0007669"/>
    <property type="project" value="UniProtKB-KW"/>
</dbReference>
<dbReference type="InterPro" id="IPR035965">
    <property type="entry name" value="PAS-like_dom_sf"/>
</dbReference>
<evidence type="ECO:0000313" key="6">
    <source>
        <dbReference type="EMBL" id="APT29406.1"/>
    </source>
</evidence>
<dbReference type="Pfam" id="PF13188">
    <property type="entry name" value="PAS_8"/>
    <property type="match status" value="1"/>
</dbReference>
<dbReference type="SMART" id="SM00283">
    <property type="entry name" value="MA"/>
    <property type="match status" value="1"/>
</dbReference>
<dbReference type="CDD" id="cd00130">
    <property type="entry name" value="PAS"/>
    <property type="match status" value="1"/>
</dbReference>
<evidence type="ECO:0000256" key="1">
    <source>
        <dbReference type="ARBA" id="ARBA00023224"/>
    </source>
</evidence>